<feature type="transmembrane region" description="Helical" evidence="1">
    <location>
        <begin position="180"/>
        <end position="196"/>
    </location>
</feature>
<evidence type="ECO:0000259" key="2">
    <source>
        <dbReference type="Pfam" id="PF14237"/>
    </source>
</evidence>
<dbReference type="GO" id="GO:0005886">
    <property type="term" value="C:plasma membrane"/>
    <property type="evidence" value="ECO:0007669"/>
    <property type="project" value="TreeGrafter"/>
</dbReference>
<feature type="transmembrane region" description="Helical" evidence="1">
    <location>
        <begin position="126"/>
        <end position="144"/>
    </location>
</feature>
<comment type="caution">
    <text evidence="3">The sequence shown here is derived from an EMBL/GenBank/DDBJ whole genome shotgun (WGS) entry which is preliminary data.</text>
</comment>
<organism evidence="3 4">
    <name type="scientific">Sphingobacterium alkalisoli</name>
    <dbReference type="NCBI Taxonomy" id="1874115"/>
    <lineage>
        <taxon>Bacteria</taxon>
        <taxon>Pseudomonadati</taxon>
        <taxon>Bacteroidota</taxon>
        <taxon>Sphingobacteriia</taxon>
        <taxon>Sphingobacteriales</taxon>
        <taxon>Sphingobacteriaceae</taxon>
        <taxon>Sphingobacterium</taxon>
    </lineage>
</organism>
<dbReference type="Pfam" id="PF14237">
    <property type="entry name" value="GYF_2"/>
    <property type="match status" value="1"/>
</dbReference>
<evidence type="ECO:0000256" key="1">
    <source>
        <dbReference type="SAM" id="Phobius"/>
    </source>
</evidence>
<evidence type="ECO:0000313" key="3">
    <source>
        <dbReference type="EMBL" id="TJY65440.1"/>
    </source>
</evidence>
<sequence length="216" mass="24614">MKEFYYARNSEKFGPYSLVELRFENITPQTLIWFEGLPSWQYAEDVEEIQSIFHPVEQVEVDEPAAIEEEKEEEPGTPVIEAEDISQVAYAESTVHEVSNQYTVLDNNGFFKRPFSFNGRIRRTEWWVSVIIVHITTALVAAALESNTSTASNGLAVLLYIPIIWFALAQGTKRCHDRGNSGFFILVPFYALWLAFGDSDVGQNEYGTNPKGRDFQ</sequence>
<feature type="domain" description="GYF" evidence="2">
    <location>
        <begin position="5"/>
        <end position="48"/>
    </location>
</feature>
<keyword evidence="4" id="KW-1185">Reference proteome</keyword>
<dbReference type="PANTHER" id="PTHR34980:SF3">
    <property type="entry name" value="BLR8105 PROTEIN"/>
    <property type="match status" value="1"/>
</dbReference>
<proteinExistence type="predicted"/>
<dbReference type="PANTHER" id="PTHR34980">
    <property type="entry name" value="INNER MEMBRANE PROTEIN-RELATED-RELATED"/>
    <property type="match status" value="1"/>
</dbReference>
<reference evidence="3 4" key="1">
    <citation type="submission" date="2019-04" db="EMBL/GenBank/DDBJ databases">
        <title>Sphingobacterium olei sp. nov., isolated from oil-contaminated soil.</title>
        <authorList>
            <person name="Liu B."/>
        </authorList>
    </citation>
    <scope>NUCLEOTIDE SEQUENCE [LARGE SCALE GENOMIC DNA]</scope>
    <source>
        <strain evidence="3 4">Y3L14</strain>
    </source>
</reference>
<dbReference type="Pfam" id="PF05656">
    <property type="entry name" value="DUF805"/>
    <property type="match status" value="1"/>
</dbReference>
<dbReference type="AlphaFoldDB" id="A0A4U0H1K7"/>
<name>A0A4U0H1K7_9SPHI</name>
<keyword evidence="1" id="KW-0812">Transmembrane</keyword>
<protein>
    <submittedName>
        <fullName evidence="3">DUF805 domain-containing protein</fullName>
    </submittedName>
</protein>
<dbReference type="InterPro" id="IPR008523">
    <property type="entry name" value="DUF805"/>
</dbReference>
<dbReference type="EMBL" id="SUKA01000003">
    <property type="protein sequence ID" value="TJY65440.1"/>
    <property type="molecule type" value="Genomic_DNA"/>
</dbReference>
<gene>
    <name evidence="3" type="ORF">FAZ19_09855</name>
</gene>
<dbReference type="OrthoDB" id="9812349at2"/>
<dbReference type="RefSeq" id="WP_136820569.1">
    <property type="nucleotide sequence ID" value="NZ_BMJX01000003.1"/>
</dbReference>
<keyword evidence="1" id="KW-1133">Transmembrane helix</keyword>
<feature type="transmembrane region" description="Helical" evidence="1">
    <location>
        <begin position="150"/>
        <end position="168"/>
    </location>
</feature>
<dbReference type="Proteomes" id="UP000309872">
    <property type="component" value="Unassembled WGS sequence"/>
</dbReference>
<evidence type="ECO:0000313" key="4">
    <source>
        <dbReference type="Proteomes" id="UP000309872"/>
    </source>
</evidence>
<accession>A0A4U0H1K7</accession>
<keyword evidence="1" id="KW-0472">Membrane</keyword>
<dbReference type="InterPro" id="IPR025640">
    <property type="entry name" value="GYF_2"/>
</dbReference>